<protein>
    <submittedName>
        <fullName evidence="6">Non-ribosomal peptide synthetase</fullName>
    </submittedName>
</protein>
<comment type="cofactor">
    <cofactor evidence="1">
        <name>pantetheine 4'-phosphate</name>
        <dbReference type="ChEBI" id="CHEBI:47942"/>
    </cofactor>
</comment>
<evidence type="ECO:0000259" key="5">
    <source>
        <dbReference type="PROSITE" id="PS50075"/>
    </source>
</evidence>
<reference evidence="6 7" key="1">
    <citation type="journal article" date="2019" name="Int. J. Syst. Evol. Microbiol.">
        <title>The Global Catalogue of Microorganisms (GCM) 10K type strain sequencing project: providing services to taxonomists for standard genome sequencing and annotation.</title>
        <authorList>
            <consortium name="The Broad Institute Genomics Platform"/>
            <consortium name="The Broad Institute Genome Sequencing Center for Infectious Disease"/>
            <person name="Wu L."/>
            <person name="Ma J."/>
        </authorList>
    </citation>
    <scope>NUCLEOTIDE SEQUENCE [LARGE SCALE GENOMIC DNA]</scope>
    <source>
        <strain evidence="6 7">JCM 13008</strain>
    </source>
</reference>
<dbReference type="EMBL" id="BAAALG010000001">
    <property type="protein sequence ID" value="GAA1091232.1"/>
    <property type="molecule type" value="Genomic_DNA"/>
</dbReference>
<sequence>MSWLPLTTAQRGIWFAQSVRPDTPSLTTAELVELDGPIDVVALQRAHLLAYAEFEQLRIELGTGPEGPRQRVRSALPSVPVLVELGGASDPEAAARAWIEEALAQPLRIADGELVRSAVLRLAPARLWWFHAAHHLVLDGTGAQHLLRRIAEIYPAAAAGLAPKPVTAPGLAELVADEAAQDDELLGAQRDAWSQALGAGDEATAPPGVAHQPAPRARRAQVDLDPETLRALVLRARELKVPWPDLATVAVGSYLARMTGRGGTRIGVPLMNRARPGRAPGPAARTVCSAVNVLPVRVRAEGTVAAVVAEVSRDLAFARAHSRVRFEELTRMVRESGERLYGAQVNVLPFADALRLGETPGRVRNLTAGPVDDLTVCLRGNAARGGRVSLEIDAHPQAWDADEVAGHLARLPLWLDRFVRAADGDEVSRLELVTDAERRQVLEEFNATDHRLAHRGLGEAFVAQTQLTPEAPALRFGGEQRSYRELGERASAVACALAAQGIGAGDVVGVALHRGFALYEALHGVQLLGAVYLPVEPGLPPARVAGMLADAGARWVLSDALVAPTLPDGVAVLDVETVETAAAPALVPPSLGADDPAYVLFTSGSTGRPKGVEVGHAAIDNRLAWMQHQIPLRAGSRVLHKTPISFDVSIWELYWPLQVGASVVIAAPEEHRDPRALARTLVEERIDVVHFVPSMLRALLADPVARATAGQARLQALVCSGEALPGDLAADAAAVFGVGVTNLYGPTEAAVDVTCWECPAGVTEVPIGRPIWNTRCYVLDSAGMPVPVGVPGELHLAGVQLATGYVSAPELTAAAFVADPFAGGRMYRTGDLATWRADGTLRYLGRIDHQVKVRGQRIELAEVEAALLEVSGVSDAVAAVLGDPGLLVAWVVPEAGAAPAPGDEEALALRVRDAVRERLTSAMVPSRIGVLAALSLTLSGKTDRKALAALPLPGSESRGEAPASLLAERLATLMGEVLGGGPLGADQDFFDHGGDSLRALAVIALTEERLGQTLSVADVFAAATPSGLAERIAAGEAGSGGDLAELLCLRGGDQLPLFALPPAGGLGWCYSGLLRTLPPDQPLWAIQTPGLADGEPVAAGDLQTLARRQLAAIRSVVGTGPFHVLGWSVGGMAAHEVAALARAEGQQVGVVAMLDAYPADQWRSLGEPDEQEALRGILRMAGAEDAVAPDAELTRRDAARVLADSGSALASLPEQVLAGCLASVVDSAQVVRGSQQSVGSHDALLFVATAPRPETWLEADGWRALVGDLQVHPVAATHGDLVRSPAIDEVGRVLTEALAASPVILVGV</sequence>
<keyword evidence="3" id="KW-0597">Phosphoprotein</keyword>
<dbReference type="PROSITE" id="PS00455">
    <property type="entry name" value="AMP_BINDING"/>
    <property type="match status" value="1"/>
</dbReference>
<dbReference type="Pfam" id="PF00975">
    <property type="entry name" value="Thioesterase"/>
    <property type="match status" value="1"/>
</dbReference>
<feature type="region of interest" description="Disordered" evidence="4">
    <location>
        <begin position="199"/>
        <end position="221"/>
    </location>
</feature>
<dbReference type="NCBIfam" id="TIGR01733">
    <property type="entry name" value="AA-adenyl-dom"/>
    <property type="match status" value="1"/>
</dbReference>
<dbReference type="InterPro" id="IPR020806">
    <property type="entry name" value="PKS_PP-bd"/>
</dbReference>
<dbReference type="Gene3D" id="3.40.50.980">
    <property type="match status" value="2"/>
</dbReference>
<dbReference type="InterPro" id="IPR029058">
    <property type="entry name" value="AB_hydrolase_fold"/>
</dbReference>
<evidence type="ECO:0000313" key="6">
    <source>
        <dbReference type="EMBL" id="GAA1091232.1"/>
    </source>
</evidence>
<dbReference type="Pfam" id="PF00550">
    <property type="entry name" value="PP-binding"/>
    <property type="match status" value="1"/>
</dbReference>
<dbReference type="InterPro" id="IPR045851">
    <property type="entry name" value="AMP-bd_C_sf"/>
</dbReference>
<dbReference type="InterPro" id="IPR000873">
    <property type="entry name" value="AMP-dep_synth/lig_dom"/>
</dbReference>
<evidence type="ECO:0000256" key="2">
    <source>
        <dbReference type="ARBA" id="ARBA00022450"/>
    </source>
</evidence>
<keyword evidence="7" id="KW-1185">Reference proteome</keyword>
<evidence type="ECO:0000256" key="1">
    <source>
        <dbReference type="ARBA" id="ARBA00001957"/>
    </source>
</evidence>
<proteinExistence type="predicted"/>
<comment type="caution">
    <text evidence="6">The sequence shown here is derived from an EMBL/GenBank/DDBJ whole genome shotgun (WGS) entry which is preliminary data.</text>
</comment>
<dbReference type="InterPro" id="IPR023213">
    <property type="entry name" value="CAT-like_dom_sf"/>
</dbReference>
<dbReference type="InterPro" id="IPR036736">
    <property type="entry name" value="ACP-like_sf"/>
</dbReference>
<dbReference type="PROSITE" id="PS50075">
    <property type="entry name" value="CARRIER"/>
    <property type="match status" value="1"/>
</dbReference>
<dbReference type="Gene3D" id="3.30.559.10">
    <property type="entry name" value="Chloramphenicol acetyltransferase-like domain"/>
    <property type="match status" value="1"/>
</dbReference>
<evidence type="ECO:0000256" key="3">
    <source>
        <dbReference type="ARBA" id="ARBA00022553"/>
    </source>
</evidence>
<dbReference type="InterPro" id="IPR001031">
    <property type="entry name" value="Thioesterase"/>
</dbReference>
<name>A0ABN1TK77_9ACTN</name>
<accession>A0ABN1TK77</accession>
<organism evidence="6 7">
    <name type="scientific">Nocardioides dubius</name>
    <dbReference type="NCBI Taxonomy" id="317019"/>
    <lineage>
        <taxon>Bacteria</taxon>
        <taxon>Bacillati</taxon>
        <taxon>Actinomycetota</taxon>
        <taxon>Actinomycetes</taxon>
        <taxon>Propionibacteriales</taxon>
        <taxon>Nocardioidaceae</taxon>
        <taxon>Nocardioides</taxon>
    </lineage>
</organism>
<dbReference type="SUPFAM" id="SSF56801">
    <property type="entry name" value="Acetyl-CoA synthetase-like"/>
    <property type="match status" value="1"/>
</dbReference>
<dbReference type="Pfam" id="PF13193">
    <property type="entry name" value="AMP-binding_C"/>
    <property type="match status" value="1"/>
</dbReference>
<dbReference type="SUPFAM" id="SSF53474">
    <property type="entry name" value="alpha/beta-Hydrolases"/>
    <property type="match status" value="1"/>
</dbReference>
<dbReference type="Gene3D" id="3.30.559.30">
    <property type="entry name" value="Nonribosomal peptide synthetase, condensation domain"/>
    <property type="match status" value="1"/>
</dbReference>
<dbReference type="Gene3D" id="3.30.300.30">
    <property type="match status" value="1"/>
</dbReference>
<keyword evidence="2" id="KW-0596">Phosphopantetheine</keyword>
<dbReference type="InterPro" id="IPR025110">
    <property type="entry name" value="AMP-bd_C"/>
</dbReference>
<dbReference type="SUPFAM" id="SSF52777">
    <property type="entry name" value="CoA-dependent acyltransferases"/>
    <property type="match status" value="2"/>
</dbReference>
<dbReference type="Pfam" id="PF00668">
    <property type="entry name" value="Condensation"/>
    <property type="match status" value="1"/>
</dbReference>
<evidence type="ECO:0000256" key="4">
    <source>
        <dbReference type="SAM" id="MobiDB-lite"/>
    </source>
</evidence>
<feature type="domain" description="Carrier" evidence="5">
    <location>
        <begin position="961"/>
        <end position="1036"/>
    </location>
</feature>
<dbReference type="PANTHER" id="PTHR45527">
    <property type="entry name" value="NONRIBOSOMAL PEPTIDE SYNTHETASE"/>
    <property type="match status" value="1"/>
</dbReference>
<dbReference type="Proteomes" id="UP001501581">
    <property type="component" value="Unassembled WGS sequence"/>
</dbReference>
<evidence type="ECO:0000313" key="7">
    <source>
        <dbReference type="Proteomes" id="UP001501581"/>
    </source>
</evidence>
<dbReference type="PANTHER" id="PTHR45527:SF1">
    <property type="entry name" value="FATTY ACID SYNTHASE"/>
    <property type="match status" value="1"/>
</dbReference>
<dbReference type="RefSeq" id="WP_343990510.1">
    <property type="nucleotide sequence ID" value="NZ_BAAALG010000001.1"/>
</dbReference>
<dbReference type="Gene3D" id="2.30.38.10">
    <property type="entry name" value="Luciferase, Domain 3"/>
    <property type="match status" value="1"/>
</dbReference>
<dbReference type="Pfam" id="PF00501">
    <property type="entry name" value="AMP-binding"/>
    <property type="match status" value="1"/>
</dbReference>
<gene>
    <name evidence="6" type="ORF">GCM10009668_02450</name>
</gene>
<dbReference type="InterPro" id="IPR010071">
    <property type="entry name" value="AA_adenyl_dom"/>
</dbReference>
<dbReference type="InterPro" id="IPR020845">
    <property type="entry name" value="AMP-binding_CS"/>
</dbReference>
<dbReference type="InterPro" id="IPR001242">
    <property type="entry name" value="Condensation_dom"/>
</dbReference>
<dbReference type="SUPFAM" id="SSF47336">
    <property type="entry name" value="ACP-like"/>
    <property type="match status" value="1"/>
</dbReference>
<dbReference type="InterPro" id="IPR009081">
    <property type="entry name" value="PP-bd_ACP"/>
</dbReference>
<dbReference type="Gene3D" id="3.40.50.1820">
    <property type="entry name" value="alpha/beta hydrolase"/>
    <property type="match status" value="1"/>
</dbReference>
<dbReference type="SMART" id="SM00823">
    <property type="entry name" value="PKS_PP"/>
    <property type="match status" value="1"/>
</dbReference>